<dbReference type="STRING" id="1802202.A2730_00050"/>
<gene>
    <name evidence="1" type="ORF">A2730_00050</name>
</gene>
<protein>
    <submittedName>
        <fullName evidence="1">Uncharacterized protein</fullName>
    </submittedName>
</protein>
<accession>A0A1G2HMC5</accession>
<proteinExistence type="predicted"/>
<dbReference type="EMBL" id="MHOO01000011">
    <property type="protein sequence ID" value="OGZ63682.1"/>
    <property type="molecule type" value="Genomic_DNA"/>
</dbReference>
<dbReference type="AlphaFoldDB" id="A0A1G2HMC5"/>
<comment type="caution">
    <text evidence="1">The sequence shown here is derived from an EMBL/GenBank/DDBJ whole genome shotgun (WGS) entry which is preliminary data.</text>
</comment>
<reference evidence="1 2" key="1">
    <citation type="journal article" date="2016" name="Nat. Commun.">
        <title>Thousands of microbial genomes shed light on interconnected biogeochemical processes in an aquifer system.</title>
        <authorList>
            <person name="Anantharaman K."/>
            <person name="Brown C.T."/>
            <person name="Hug L.A."/>
            <person name="Sharon I."/>
            <person name="Castelle C.J."/>
            <person name="Probst A.J."/>
            <person name="Thomas B.C."/>
            <person name="Singh A."/>
            <person name="Wilkins M.J."/>
            <person name="Karaoz U."/>
            <person name="Brodie E.L."/>
            <person name="Williams K.H."/>
            <person name="Hubbard S.S."/>
            <person name="Banfield J.F."/>
        </authorList>
    </citation>
    <scope>NUCLEOTIDE SEQUENCE [LARGE SCALE GENOMIC DNA]</scope>
</reference>
<organism evidence="1 2">
    <name type="scientific">Candidatus Staskawiczbacteria bacterium RIFCSPHIGHO2_01_FULL_39_25</name>
    <dbReference type="NCBI Taxonomy" id="1802202"/>
    <lineage>
        <taxon>Bacteria</taxon>
        <taxon>Candidatus Staskawicziibacteriota</taxon>
    </lineage>
</organism>
<dbReference type="Proteomes" id="UP000176855">
    <property type="component" value="Unassembled WGS sequence"/>
</dbReference>
<evidence type="ECO:0000313" key="2">
    <source>
        <dbReference type="Proteomes" id="UP000176855"/>
    </source>
</evidence>
<name>A0A1G2HMC5_9BACT</name>
<sequence length="223" mass="25654">MGLIMKLKEKILARELRSRGLSLNEIITETGFAKGSVSLWVRDIELTFDQKKNLSQKGLTKEAIEKRRITRLSRENARRQLIIDNAKKEIKATSLAELKLIGAMLYWAEGGKTHGIARLSNGDPNVIKVMMEFFRKICNVPEKKFRGYIHIHPHLDVKRAEIYWSGVSGIPLNQFYKTYNKINKSSKNKRGSLPFGTFDIYVCNTELLLKIKGWIEGIYKNII</sequence>
<evidence type="ECO:0000313" key="1">
    <source>
        <dbReference type="EMBL" id="OGZ63682.1"/>
    </source>
</evidence>